<dbReference type="PANTHER" id="PTHR47380">
    <property type="entry name" value="OS02G0533000 PROTEIN"/>
    <property type="match status" value="1"/>
</dbReference>
<proteinExistence type="predicted"/>
<keyword evidence="2" id="KW-0812">Transmembrane</keyword>
<dbReference type="PANTHER" id="PTHR47380:SF4">
    <property type="entry name" value="OS02G0533000 PROTEIN"/>
    <property type="match status" value="1"/>
</dbReference>
<feature type="region of interest" description="Disordered" evidence="1">
    <location>
        <begin position="374"/>
        <end position="491"/>
    </location>
</feature>
<feature type="compositionally biased region" description="Basic residues" evidence="1">
    <location>
        <begin position="458"/>
        <end position="467"/>
    </location>
</feature>
<feature type="region of interest" description="Disordered" evidence="1">
    <location>
        <begin position="616"/>
        <end position="635"/>
    </location>
</feature>
<accession>A0A7S1C7L9</accession>
<evidence type="ECO:0000256" key="2">
    <source>
        <dbReference type="SAM" id="Phobius"/>
    </source>
</evidence>
<dbReference type="InterPro" id="IPR044200">
    <property type="entry name" value="At5g03900-like"/>
</dbReference>
<gene>
    <name evidence="3" type="ORF">BSP0115_LOCUS5097</name>
</gene>
<dbReference type="EMBL" id="HBFS01007486">
    <property type="protein sequence ID" value="CAD8911870.1"/>
    <property type="molecule type" value="Transcribed_RNA"/>
</dbReference>
<sequence length="712" mass="72164">MADGRVLTAADVAAVAAHVDALGRRCTVAEVVARGVDAGIAEASLSVLLRDGGGTFDIGRDGVCRYVFPNGFARRAAASRVMNSWRARARAAWPTVFYVLRMSIGAFLLPSFLLLALAASALACAAMRAGGGGRGGSRSWRIGATGGAHVRLPGGLDQLRSLCVMAVFGNPFFALMRGSMLRQCPRAAEVPLWVRWRAYGAVAREFSGYDVGAPLHVRRPPRLVVDGRLLTAEETAVRRAAMAGGAGDAGAVAAGAAGDVEAGAGEGLRADGGDLSFFEAVFSFVFGEGAPTPTDDDCWALVAAVIEARGGVVAAEELLPYVSLWLPGTAPSAAGGQAGWMSAVLMRFRGRPVAHEGGFLVYEFPLLTPAAAGDAAGAAGASGGASEGEGDSDSTAGSDWVVVRPSPSPSPPPSHATSAAAGPAQRASAPPASPSPLPAEASPDSGGMPVSRLTGRPPRPRPRRSHRSAGAGAAPAAASAAPAAAAAKPPPLPTWMEREAWQFSAASRSQTQRAVALGVSNIVLALVLGRWQDDGSGSSGVSSTRHSGLLAGHPYASFVVGLAARASGAILLFSLLFLTIPAVRYLVLTRVLNPAVARGNAARRAAAKALAALTADDGDDGGEGSSPVAASPSFDDADAGAAVRRGLLQRPPREARVGGVSIGDASSAPHLESPVAIEGDVAPALRPAARDELRRKLAFAAALSAGNRSAAM</sequence>
<reference evidence="3" key="1">
    <citation type="submission" date="2021-01" db="EMBL/GenBank/DDBJ databases">
        <authorList>
            <person name="Corre E."/>
            <person name="Pelletier E."/>
            <person name="Niang G."/>
            <person name="Scheremetjew M."/>
            <person name="Finn R."/>
            <person name="Kale V."/>
            <person name="Holt S."/>
            <person name="Cochrane G."/>
            <person name="Meng A."/>
            <person name="Brown T."/>
            <person name="Cohen L."/>
        </authorList>
    </citation>
    <scope>NUCLEOTIDE SEQUENCE</scope>
    <source>
        <strain evidence="3">Ms1</strain>
    </source>
</reference>
<evidence type="ECO:0000313" key="3">
    <source>
        <dbReference type="EMBL" id="CAD8911870.1"/>
    </source>
</evidence>
<protein>
    <submittedName>
        <fullName evidence="3">Uncharacterized protein</fullName>
    </submittedName>
</protein>
<keyword evidence="2" id="KW-1133">Transmembrane helix</keyword>
<feature type="transmembrane region" description="Helical" evidence="2">
    <location>
        <begin position="555"/>
        <end position="580"/>
    </location>
</feature>
<feature type="compositionally biased region" description="Low complexity" evidence="1">
    <location>
        <begin position="468"/>
        <end position="487"/>
    </location>
</feature>
<feature type="compositionally biased region" description="Low complexity" evidence="1">
    <location>
        <begin position="415"/>
        <end position="430"/>
    </location>
</feature>
<dbReference type="AlphaFoldDB" id="A0A7S1C7L9"/>
<organism evidence="3">
    <name type="scientific">Bicosoecida sp. CB-2014</name>
    <dbReference type="NCBI Taxonomy" id="1486930"/>
    <lineage>
        <taxon>Eukaryota</taxon>
        <taxon>Sar</taxon>
        <taxon>Stramenopiles</taxon>
        <taxon>Bigyra</taxon>
        <taxon>Opalozoa</taxon>
        <taxon>Bicosoecida</taxon>
    </lineage>
</organism>
<keyword evidence="2" id="KW-0472">Membrane</keyword>
<name>A0A7S1C7L9_9STRA</name>
<evidence type="ECO:0000256" key="1">
    <source>
        <dbReference type="SAM" id="MobiDB-lite"/>
    </source>
</evidence>
<feature type="transmembrane region" description="Helical" evidence="2">
    <location>
        <begin position="107"/>
        <end position="129"/>
    </location>
</feature>